<dbReference type="InterPro" id="IPR023091">
    <property type="entry name" value="MetalPrtase_cat_dom_sf_prd"/>
</dbReference>
<dbReference type="STRING" id="1797589.A2784_00870"/>
<evidence type="ECO:0000256" key="7">
    <source>
        <dbReference type="ARBA" id="ARBA00022833"/>
    </source>
</evidence>
<dbReference type="Gene3D" id="3.40.390.30">
    <property type="entry name" value="Metalloproteases ('zincins'), catalytic domain"/>
    <property type="match status" value="1"/>
</dbReference>
<dbReference type="EMBL" id="MHCH01000016">
    <property type="protein sequence ID" value="OGY17708.1"/>
    <property type="molecule type" value="Genomic_DNA"/>
</dbReference>
<dbReference type="PANTHER" id="PTHR46986:SF1">
    <property type="entry name" value="ENDORIBONUCLEASE YBEY, CHLOROPLASTIC"/>
    <property type="match status" value="1"/>
</dbReference>
<keyword evidence="5" id="KW-0255">Endonuclease</keyword>
<dbReference type="InterPro" id="IPR002036">
    <property type="entry name" value="YbeY"/>
</dbReference>
<dbReference type="GO" id="GO:0006364">
    <property type="term" value="P:rRNA processing"/>
    <property type="evidence" value="ECO:0007669"/>
    <property type="project" value="InterPro"/>
</dbReference>
<dbReference type="SUPFAM" id="SSF55486">
    <property type="entry name" value="Metalloproteases ('zincins'), catalytic domain"/>
    <property type="match status" value="1"/>
</dbReference>
<organism evidence="8 9">
    <name type="scientific">Candidatus Chisholmbacteria bacterium RIFCSPHIGHO2_01_FULL_48_12</name>
    <dbReference type="NCBI Taxonomy" id="1797589"/>
    <lineage>
        <taxon>Bacteria</taxon>
        <taxon>Candidatus Chisholmiibacteriota</taxon>
    </lineage>
</organism>
<dbReference type="GO" id="GO:0004519">
    <property type="term" value="F:endonuclease activity"/>
    <property type="evidence" value="ECO:0007669"/>
    <property type="project" value="UniProtKB-KW"/>
</dbReference>
<keyword evidence="6" id="KW-0378">Hydrolase</keyword>
<comment type="cofactor">
    <cofactor evidence="1">
        <name>Zn(2+)</name>
        <dbReference type="ChEBI" id="CHEBI:29105"/>
    </cofactor>
</comment>
<evidence type="ECO:0000256" key="5">
    <source>
        <dbReference type="ARBA" id="ARBA00022759"/>
    </source>
</evidence>
<keyword evidence="3" id="KW-0540">Nuclease</keyword>
<dbReference type="Pfam" id="PF02130">
    <property type="entry name" value="YbeY"/>
    <property type="match status" value="1"/>
</dbReference>
<comment type="caution">
    <text evidence="8">The sequence shown here is derived from an EMBL/GenBank/DDBJ whole genome shotgun (WGS) entry which is preliminary data.</text>
</comment>
<reference evidence="8 9" key="1">
    <citation type="journal article" date="2016" name="Nat. Commun.">
        <title>Thousands of microbial genomes shed light on interconnected biogeochemical processes in an aquifer system.</title>
        <authorList>
            <person name="Anantharaman K."/>
            <person name="Brown C.T."/>
            <person name="Hug L.A."/>
            <person name="Sharon I."/>
            <person name="Castelle C.J."/>
            <person name="Probst A.J."/>
            <person name="Thomas B.C."/>
            <person name="Singh A."/>
            <person name="Wilkins M.J."/>
            <person name="Karaoz U."/>
            <person name="Brodie E.L."/>
            <person name="Williams K.H."/>
            <person name="Hubbard S.S."/>
            <person name="Banfield J.F."/>
        </authorList>
    </citation>
    <scope>NUCLEOTIDE SEQUENCE [LARGE SCALE GENOMIC DNA]</scope>
</reference>
<gene>
    <name evidence="8" type="ORF">A2784_00870</name>
</gene>
<keyword evidence="7" id="KW-0862">Zinc</keyword>
<evidence type="ECO:0000256" key="3">
    <source>
        <dbReference type="ARBA" id="ARBA00022722"/>
    </source>
</evidence>
<protein>
    <submittedName>
        <fullName evidence="8">rRNA maturation RNase YbeY</fullName>
    </submittedName>
</protein>
<dbReference type="NCBIfam" id="TIGR00043">
    <property type="entry name" value="rRNA maturation RNase YbeY"/>
    <property type="match status" value="1"/>
</dbReference>
<proteinExistence type="inferred from homology"/>
<evidence type="ECO:0000256" key="6">
    <source>
        <dbReference type="ARBA" id="ARBA00022801"/>
    </source>
</evidence>
<comment type="similarity">
    <text evidence="2">Belongs to the endoribonuclease YbeY family.</text>
</comment>
<dbReference type="AlphaFoldDB" id="A0A1G1VQM7"/>
<evidence type="ECO:0000256" key="1">
    <source>
        <dbReference type="ARBA" id="ARBA00001947"/>
    </source>
</evidence>
<evidence type="ECO:0000313" key="9">
    <source>
        <dbReference type="Proteomes" id="UP000177324"/>
    </source>
</evidence>
<name>A0A1G1VQM7_9BACT</name>
<dbReference type="Proteomes" id="UP000177324">
    <property type="component" value="Unassembled WGS sequence"/>
</dbReference>
<evidence type="ECO:0000256" key="2">
    <source>
        <dbReference type="ARBA" id="ARBA00010875"/>
    </source>
</evidence>
<evidence type="ECO:0000313" key="8">
    <source>
        <dbReference type="EMBL" id="OGY17708.1"/>
    </source>
</evidence>
<dbReference type="GO" id="GO:0004222">
    <property type="term" value="F:metalloendopeptidase activity"/>
    <property type="evidence" value="ECO:0007669"/>
    <property type="project" value="InterPro"/>
</dbReference>
<dbReference type="GO" id="GO:0046872">
    <property type="term" value="F:metal ion binding"/>
    <property type="evidence" value="ECO:0007669"/>
    <property type="project" value="UniProtKB-KW"/>
</dbReference>
<keyword evidence="4" id="KW-0479">Metal-binding</keyword>
<dbReference type="PANTHER" id="PTHR46986">
    <property type="entry name" value="ENDORIBONUCLEASE YBEY, CHLOROPLASTIC"/>
    <property type="match status" value="1"/>
</dbReference>
<sequence length="123" mass="13593">MVTVNIQADSKFPVNRVGVRSAVRRVTDGYGLRQAQVGVVVVGGRKIAELNKQWLKREGMTDVLSFPLEGGFDEINGLYMLGDVVVCWPMAVKQAGEKNILVDEEIDALVEHGVRHLLGEHHD</sequence>
<evidence type="ECO:0000256" key="4">
    <source>
        <dbReference type="ARBA" id="ARBA00022723"/>
    </source>
</evidence>
<accession>A0A1G1VQM7</accession>